<reference evidence="2" key="1">
    <citation type="journal article" date="2023" name="Nat. Plants">
        <title>Single-cell RNA sequencing provides a high-resolution roadmap for understanding the multicellular compartmentation of specialized metabolism.</title>
        <authorList>
            <person name="Sun S."/>
            <person name="Shen X."/>
            <person name="Li Y."/>
            <person name="Li Y."/>
            <person name="Wang S."/>
            <person name="Li R."/>
            <person name="Zhang H."/>
            <person name="Shen G."/>
            <person name="Guo B."/>
            <person name="Wei J."/>
            <person name="Xu J."/>
            <person name="St-Pierre B."/>
            <person name="Chen S."/>
            <person name="Sun C."/>
        </authorList>
    </citation>
    <scope>NUCLEOTIDE SEQUENCE [LARGE SCALE GENOMIC DNA]</scope>
</reference>
<dbReference type="Proteomes" id="UP001060085">
    <property type="component" value="Linkage Group LG01"/>
</dbReference>
<protein>
    <submittedName>
        <fullName evidence="1">Uncharacterized protein</fullName>
    </submittedName>
</protein>
<evidence type="ECO:0000313" key="2">
    <source>
        <dbReference type="Proteomes" id="UP001060085"/>
    </source>
</evidence>
<proteinExistence type="predicted"/>
<dbReference type="EMBL" id="CM044701">
    <property type="protein sequence ID" value="KAI5680297.1"/>
    <property type="molecule type" value="Genomic_DNA"/>
</dbReference>
<sequence length="439" mass="48568">MESTVISIENCDQRNGTNSNTSKPKGKNFLSFSCLVFSFRGNKWNLPTRNVIHSIKVGVALVLVSLLYLLDPLFKQVGENAMWAIMTVIVVFEFYAGATLSKGLNRAIGTILGGGLGCLAAILADKANGIGNAIVVGTSVFIIGAAATYMRLIPKIKTRYDYGVMIFILTFNLVVVSGLRAETVMKLARERLSTIGMGFVVCIFTSLLIFPMWASDELHCSTASNFQKLASSIEDCLEEYLKIHNKAENQKSETICEGCKSVLHSKSKDESLANFAKGEPWHGKFGFSHPWEKYLEIGEALREIAAMIISLQACIHSPIQPAPTQRSIMKEQLEMTGTSLGWILRELGESILKMRKCQAKSLIVPKLHSIKSELRLLISLIQTTQWLEPDDHFATASLVFLLMEIAAKTQILAEKVEDFGELASFRLKTQSLVYLVSPF</sequence>
<organism evidence="1 2">
    <name type="scientific">Catharanthus roseus</name>
    <name type="common">Madagascar periwinkle</name>
    <name type="synonym">Vinca rosea</name>
    <dbReference type="NCBI Taxonomy" id="4058"/>
    <lineage>
        <taxon>Eukaryota</taxon>
        <taxon>Viridiplantae</taxon>
        <taxon>Streptophyta</taxon>
        <taxon>Embryophyta</taxon>
        <taxon>Tracheophyta</taxon>
        <taxon>Spermatophyta</taxon>
        <taxon>Magnoliopsida</taxon>
        <taxon>eudicotyledons</taxon>
        <taxon>Gunneridae</taxon>
        <taxon>Pentapetalae</taxon>
        <taxon>asterids</taxon>
        <taxon>lamiids</taxon>
        <taxon>Gentianales</taxon>
        <taxon>Apocynaceae</taxon>
        <taxon>Rauvolfioideae</taxon>
        <taxon>Vinceae</taxon>
        <taxon>Catharanthinae</taxon>
        <taxon>Catharanthus</taxon>
    </lineage>
</organism>
<gene>
    <name evidence="1" type="ORF">M9H77_01524</name>
</gene>
<accession>A0ACC0C602</accession>
<comment type="caution">
    <text evidence="1">The sequence shown here is derived from an EMBL/GenBank/DDBJ whole genome shotgun (WGS) entry which is preliminary data.</text>
</comment>
<name>A0ACC0C602_CATRO</name>
<evidence type="ECO:0000313" key="1">
    <source>
        <dbReference type="EMBL" id="KAI5680297.1"/>
    </source>
</evidence>
<keyword evidence="2" id="KW-1185">Reference proteome</keyword>